<sequence>MRWALLRNGAILGRGSREAVLTLAERHGLVCHAVPGRPPAPSRGFHPDGTELPARLVQGAVILPEAMLPAKIRRRAA</sequence>
<proteinExistence type="predicted"/>
<evidence type="ECO:0000313" key="2">
    <source>
        <dbReference type="Proteomes" id="UP000565455"/>
    </source>
</evidence>
<dbReference type="Proteomes" id="UP000565455">
    <property type="component" value="Unassembled WGS sequence"/>
</dbReference>
<name>A0ABR6DDL7_9HYPH</name>
<evidence type="ECO:0000313" key="1">
    <source>
        <dbReference type="EMBL" id="MBA9063912.1"/>
    </source>
</evidence>
<organism evidence="1 2">
    <name type="scientific">Methylobacterium fujisawaense</name>
    <dbReference type="NCBI Taxonomy" id="107400"/>
    <lineage>
        <taxon>Bacteria</taxon>
        <taxon>Pseudomonadati</taxon>
        <taxon>Pseudomonadota</taxon>
        <taxon>Alphaproteobacteria</taxon>
        <taxon>Hyphomicrobiales</taxon>
        <taxon>Methylobacteriaceae</taxon>
        <taxon>Methylobacterium</taxon>
    </lineage>
</organism>
<dbReference type="GeneID" id="96604985"/>
<dbReference type="RefSeq" id="WP_182592411.1">
    <property type="nucleotide sequence ID" value="NZ_JACJIM010000005.1"/>
</dbReference>
<keyword evidence="2" id="KW-1185">Reference proteome</keyword>
<protein>
    <submittedName>
        <fullName evidence="1">Uncharacterized protein</fullName>
    </submittedName>
</protein>
<accession>A0ABR6DDL7</accession>
<reference evidence="1 2" key="1">
    <citation type="submission" date="2020-08" db="EMBL/GenBank/DDBJ databases">
        <title>Genomic Encyclopedia of Type Strains, Phase IV (KMG-IV): sequencing the most valuable type-strain genomes for metagenomic binning, comparative biology and taxonomic classification.</title>
        <authorList>
            <person name="Goeker M."/>
        </authorList>
    </citation>
    <scope>NUCLEOTIDE SEQUENCE [LARGE SCALE GENOMIC DNA]</scope>
    <source>
        <strain evidence="1 2">DSM 5686</strain>
    </source>
</reference>
<dbReference type="EMBL" id="JACJIM010000005">
    <property type="protein sequence ID" value="MBA9063912.1"/>
    <property type="molecule type" value="Genomic_DNA"/>
</dbReference>
<gene>
    <name evidence="1" type="ORF">GGQ91_003313</name>
</gene>
<comment type="caution">
    <text evidence="1">The sequence shown here is derived from an EMBL/GenBank/DDBJ whole genome shotgun (WGS) entry which is preliminary data.</text>
</comment>